<dbReference type="GO" id="GO:0003723">
    <property type="term" value="F:RNA binding"/>
    <property type="evidence" value="ECO:0007669"/>
    <property type="project" value="UniProtKB-UniRule"/>
</dbReference>
<dbReference type="Pfam" id="PF00636">
    <property type="entry name" value="Ribonuclease_3"/>
    <property type="match status" value="1"/>
</dbReference>
<proteinExistence type="predicted"/>
<dbReference type="FunFam" id="1.10.1520.10:FF:000004">
    <property type="entry name" value="Endoribonuclease dicer-like 1"/>
    <property type="match status" value="1"/>
</dbReference>
<dbReference type="STRING" id="52838.A0A4S8IB00"/>
<dbReference type="GO" id="GO:0030422">
    <property type="term" value="P:siRNA processing"/>
    <property type="evidence" value="ECO:0007669"/>
    <property type="project" value="TreeGrafter"/>
</dbReference>
<dbReference type="GO" id="GO:0005737">
    <property type="term" value="C:cytoplasm"/>
    <property type="evidence" value="ECO:0007669"/>
    <property type="project" value="TreeGrafter"/>
</dbReference>
<name>A0A4S8IB00_MUSBA</name>
<dbReference type="AlphaFoldDB" id="A0A4S8IB00"/>
<evidence type="ECO:0000256" key="8">
    <source>
        <dbReference type="ARBA" id="ARBA00022884"/>
    </source>
</evidence>
<dbReference type="InterPro" id="IPR000999">
    <property type="entry name" value="RNase_III_dom"/>
</dbReference>
<evidence type="ECO:0000256" key="9">
    <source>
        <dbReference type="PROSITE-ProRule" id="PRU00266"/>
    </source>
</evidence>
<dbReference type="PANTHER" id="PTHR14950:SF49">
    <property type="entry name" value="RIBONUCLEASE 3-LIKE PROTEIN 2-RELATED"/>
    <property type="match status" value="1"/>
</dbReference>
<evidence type="ECO:0000313" key="13">
    <source>
        <dbReference type="Proteomes" id="UP000317650"/>
    </source>
</evidence>
<evidence type="ECO:0008006" key="14">
    <source>
        <dbReference type="Google" id="ProtNLM"/>
    </source>
</evidence>
<keyword evidence="5" id="KW-0255">Endonuclease</keyword>
<comment type="cofactor">
    <cofactor evidence="1">
        <name>Mn(2+)</name>
        <dbReference type="ChEBI" id="CHEBI:29035"/>
    </cofactor>
</comment>
<dbReference type="PANTHER" id="PTHR14950">
    <property type="entry name" value="DICER-RELATED"/>
    <property type="match status" value="1"/>
</dbReference>
<comment type="caution">
    <text evidence="12">The sequence shown here is derived from an EMBL/GenBank/DDBJ whole genome shotgun (WGS) entry which is preliminary data.</text>
</comment>
<dbReference type="SMART" id="SM00535">
    <property type="entry name" value="RIBOc"/>
    <property type="match status" value="1"/>
</dbReference>
<keyword evidence="8 9" id="KW-0694">RNA-binding</keyword>
<keyword evidence="7" id="KW-0460">Magnesium</keyword>
<evidence type="ECO:0000256" key="5">
    <source>
        <dbReference type="ARBA" id="ARBA00022759"/>
    </source>
</evidence>
<evidence type="ECO:0000256" key="4">
    <source>
        <dbReference type="ARBA" id="ARBA00022723"/>
    </source>
</evidence>
<keyword evidence="6" id="KW-0378">Hydrolase</keyword>
<dbReference type="SUPFAM" id="SSF69065">
    <property type="entry name" value="RNase III domain-like"/>
    <property type="match status" value="1"/>
</dbReference>
<dbReference type="EMBL" id="PYDT01000011">
    <property type="protein sequence ID" value="THU45247.1"/>
    <property type="molecule type" value="Genomic_DNA"/>
</dbReference>
<dbReference type="PROSITE" id="PS50137">
    <property type="entry name" value="DS_RBD"/>
    <property type="match status" value="1"/>
</dbReference>
<dbReference type="SUPFAM" id="SSF54768">
    <property type="entry name" value="dsRNA-binding domain-like"/>
    <property type="match status" value="2"/>
</dbReference>
<dbReference type="PROSITE" id="PS00517">
    <property type="entry name" value="RNASE_3_1"/>
    <property type="match status" value="1"/>
</dbReference>
<evidence type="ECO:0000256" key="2">
    <source>
        <dbReference type="ARBA" id="ARBA00001946"/>
    </source>
</evidence>
<accession>A0A4S8IB00</accession>
<gene>
    <name evidence="12" type="ORF">C4D60_Mb02t15830</name>
</gene>
<dbReference type="PROSITE" id="PS50142">
    <property type="entry name" value="RNASE_3_2"/>
    <property type="match status" value="1"/>
</dbReference>
<feature type="domain" description="RNase III" evidence="11">
    <location>
        <begin position="12"/>
        <end position="162"/>
    </location>
</feature>
<dbReference type="Pfam" id="PF00035">
    <property type="entry name" value="dsrm"/>
    <property type="match status" value="1"/>
</dbReference>
<dbReference type="InterPro" id="IPR014720">
    <property type="entry name" value="dsRBD_dom"/>
</dbReference>
<protein>
    <recommendedName>
        <fullName evidence="14">RNase III domain-containing protein</fullName>
    </recommendedName>
</protein>
<dbReference type="CDD" id="cd00593">
    <property type="entry name" value="RIBOc"/>
    <property type="match status" value="1"/>
</dbReference>
<dbReference type="GO" id="GO:0004525">
    <property type="term" value="F:ribonuclease III activity"/>
    <property type="evidence" value="ECO:0007669"/>
    <property type="project" value="InterPro"/>
</dbReference>
<evidence type="ECO:0000256" key="6">
    <source>
        <dbReference type="ARBA" id="ARBA00022801"/>
    </source>
</evidence>
<reference evidence="12 13" key="1">
    <citation type="journal article" date="2019" name="Nat. Plants">
        <title>Genome sequencing of Musa balbisiana reveals subgenome evolution and function divergence in polyploid bananas.</title>
        <authorList>
            <person name="Yao X."/>
        </authorList>
    </citation>
    <scope>NUCLEOTIDE SEQUENCE [LARGE SCALE GENOMIC DNA]</scope>
    <source>
        <strain evidence="13">cv. DH-PKW</strain>
        <tissue evidence="12">Leaves</tissue>
    </source>
</reference>
<feature type="domain" description="DRBM" evidence="10">
    <location>
        <begin position="269"/>
        <end position="342"/>
    </location>
</feature>
<evidence type="ECO:0000259" key="10">
    <source>
        <dbReference type="PROSITE" id="PS50137"/>
    </source>
</evidence>
<dbReference type="Pfam" id="PF14709">
    <property type="entry name" value="DND1_DSRM"/>
    <property type="match status" value="1"/>
</dbReference>
<dbReference type="Gene3D" id="3.30.160.20">
    <property type="match status" value="2"/>
</dbReference>
<organism evidence="12 13">
    <name type="scientific">Musa balbisiana</name>
    <name type="common">Banana</name>
    <dbReference type="NCBI Taxonomy" id="52838"/>
    <lineage>
        <taxon>Eukaryota</taxon>
        <taxon>Viridiplantae</taxon>
        <taxon>Streptophyta</taxon>
        <taxon>Embryophyta</taxon>
        <taxon>Tracheophyta</taxon>
        <taxon>Spermatophyta</taxon>
        <taxon>Magnoliopsida</taxon>
        <taxon>Liliopsida</taxon>
        <taxon>Zingiberales</taxon>
        <taxon>Musaceae</taxon>
        <taxon>Musa</taxon>
    </lineage>
</organism>
<dbReference type="InterPro" id="IPR036389">
    <property type="entry name" value="RNase_III_sf"/>
</dbReference>
<evidence type="ECO:0000313" key="12">
    <source>
        <dbReference type="EMBL" id="THU45247.1"/>
    </source>
</evidence>
<dbReference type="Proteomes" id="UP000317650">
    <property type="component" value="Chromosome 2"/>
</dbReference>
<keyword evidence="13" id="KW-1185">Reference proteome</keyword>
<dbReference type="GO" id="GO:0046872">
    <property type="term" value="F:metal ion binding"/>
    <property type="evidence" value="ECO:0007669"/>
    <property type="project" value="UniProtKB-KW"/>
</dbReference>
<keyword evidence="4" id="KW-0479">Metal-binding</keyword>
<dbReference type="SMART" id="SM00358">
    <property type="entry name" value="DSRM"/>
    <property type="match status" value="2"/>
</dbReference>
<sequence>MAEEGGGMRLAVTEIERLLNYTFRDPSLLEEALTHSSYAGHRSYERLEFVGDAVLGLAITSFFYLSDPTLEPRFLTELRIANVSTEKLARVAVRHRLYRFLRRSSRICRDLDQLVSKFTDLAMMEPEEDIVQMTYGGTTLEAPKVLADIVESIAAAVYFDCDSDLQLFWTVFRGILEPIITPEMMKEHPVMTLYKLCQKHRKIVDISSCFDGSSNTAKVVVDGEVMGIRFSKQKNLARLHAARDALQRLSALQAADREEADAGAEAGVGAKQKLNELCNKKHWMNPTYRIEQEQGPDHCKTFICSVQVKTEDKTFVICGDLKPKVRVAENSAAFKMLTEVLGDAIIPSST</sequence>
<keyword evidence="3" id="KW-0540">Nuclease</keyword>
<dbReference type="GO" id="GO:0005634">
    <property type="term" value="C:nucleus"/>
    <property type="evidence" value="ECO:0007669"/>
    <property type="project" value="TreeGrafter"/>
</dbReference>
<evidence type="ECO:0000259" key="11">
    <source>
        <dbReference type="PROSITE" id="PS50142"/>
    </source>
</evidence>
<comment type="cofactor">
    <cofactor evidence="2">
        <name>Mg(2+)</name>
        <dbReference type="ChEBI" id="CHEBI:18420"/>
    </cofactor>
</comment>
<evidence type="ECO:0000256" key="1">
    <source>
        <dbReference type="ARBA" id="ARBA00001936"/>
    </source>
</evidence>
<evidence type="ECO:0000256" key="7">
    <source>
        <dbReference type="ARBA" id="ARBA00022842"/>
    </source>
</evidence>
<dbReference type="Gene3D" id="1.10.1520.10">
    <property type="entry name" value="Ribonuclease III domain"/>
    <property type="match status" value="1"/>
</dbReference>
<evidence type="ECO:0000256" key="3">
    <source>
        <dbReference type="ARBA" id="ARBA00022722"/>
    </source>
</evidence>